<organism evidence="1 2">
    <name type="scientific">Solimonas aquatica</name>
    <dbReference type="NCBI Taxonomy" id="489703"/>
    <lineage>
        <taxon>Bacteria</taxon>
        <taxon>Pseudomonadati</taxon>
        <taxon>Pseudomonadota</taxon>
        <taxon>Gammaproteobacteria</taxon>
        <taxon>Nevskiales</taxon>
        <taxon>Nevskiaceae</taxon>
        <taxon>Solimonas</taxon>
    </lineage>
</organism>
<gene>
    <name evidence="1" type="ORF">SAMN04488038_104218</name>
</gene>
<dbReference type="EMBL" id="FOFS01000004">
    <property type="protein sequence ID" value="SEQ18646.1"/>
    <property type="molecule type" value="Genomic_DNA"/>
</dbReference>
<proteinExistence type="predicted"/>
<dbReference type="Pfam" id="PF05359">
    <property type="entry name" value="DUF748"/>
    <property type="match status" value="1"/>
</dbReference>
<evidence type="ECO:0000313" key="2">
    <source>
        <dbReference type="Proteomes" id="UP000199233"/>
    </source>
</evidence>
<name>A0A1H9DZ06_9GAMM</name>
<accession>A0A1H9DZ06</accession>
<reference evidence="1 2" key="1">
    <citation type="submission" date="2016-10" db="EMBL/GenBank/DDBJ databases">
        <authorList>
            <person name="de Groot N.N."/>
        </authorList>
    </citation>
    <scope>NUCLEOTIDE SEQUENCE [LARGE SCALE GENOMIC DNA]</scope>
    <source>
        <strain evidence="1 2">DSM 25927</strain>
    </source>
</reference>
<dbReference type="GO" id="GO:0090313">
    <property type="term" value="P:regulation of protein targeting to membrane"/>
    <property type="evidence" value="ECO:0007669"/>
    <property type="project" value="TreeGrafter"/>
</dbReference>
<dbReference type="InterPro" id="IPR052894">
    <property type="entry name" value="AsmA-related"/>
</dbReference>
<sequence>MAARLRRRRRTFALLGLALLLYALAGYVLLPALLRSAATRYAAGELHAQLSIGALRFDPFRCLLQVDDLRLRDARQQPLLGFKRLRVNADPLLSLFTASLRLAELRLEQPDLDLVLYADGSLNLLRLLPPSPPQPETSPSALPDLRIATLAISAGHLRFTDHSKPAPFTLELQPVDFTLQDLRTQLGHASAYQLSALSRAGERLDWRGELSLQPLALSGALRIGALQARTVAAYLQNQLPLRLLDGEVDVQGHYQLQLSPQLELALQLPQIELRQLALGEYGGTQTPLRVRKISLRDLDFSLAQRRLQLRTLTLEAPQLQLRREADGRLNLSRLLAPAAPVAADSAKSAAASPAADSKAVAWQLALDELQLREGLIDVQDLSLRTPFAMQLPALSLQLAQYRNSADSQPRLRLDTRLRQNGRDIGQLHLSGSLRPAAPAASLQLQLQGLQLSALQPYLQQYSGVLLHSGVLGLQAQLDYATQSRGANLHLAGALDIAQLRAADRAQDQDFARWRQLQLEGFDLQLPAQEAPRLRIARVRLREPYARVIVQADQSLNLAQLGSAPSAAPQPPAAAAAVAPADAKPLQLEIGALRIENGSAYFADESITPRFAAGIEQLQGGLDRLSSAADARTHLQLRGQVAAYAPVSIDGSLMPLAPTRYSDLSLAFRNMELSTFNPYSGKFAGYNIAKGKLSTELHYHIEDRVLRAEHHVRLDQLEFGEATGSKDAAPLPVKLAVALLKDRHGVIDLQLPVNGSLDDPQFRYGALLRQTFFNLLTRIASAPFAALGALFGGGEELQYLDFAPGSAALGEATRDKLAALRKALLERPALKLEVPQTVSETDREALAQQALAAQLPAASDTAGQRRALEALMQQLQLPRPEAGASEAALRGALLTALQPGAQALEELGRQRALAVQDALLSASEIAPERLFIVGAGPAGASDSGAVRMPLSLR</sequence>
<protein>
    <submittedName>
        <fullName evidence="1">Uncharacterized protein involved in outer membrane biogenesis</fullName>
    </submittedName>
</protein>
<dbReference type="PANTHER" id="PTHR30441">
    <property type="entry name" value="DUF748 DOMAIN-CONTAINING PROTEIN"/>
    <property type="match status" value="1"/>
</dbReference>
<keyword evidence="2" id="KW-1185">Reference proteome</keyword>
<dbReference type="AlphaFoldDB" id="A0A1H9DZ06"/>
<dbReference type="PANTHER" id="PTHR30441:SF8">
    <property type="entry name" value="DUF748 DOMAIN-CONTAINING PROTEIN"/>
    <property type="match status" value="1"/>
</dbReference>
<dbReference type="GO" id="GO:0005886">
    <property type="term" value="C:plasma membrane"/>
    <property type="evidence" value="ECO:0007669"/>
    <property type="project" value="TreeGrafter"/>
</dbReference>
<dbReference type="STRING" id="489703.SAMN04488038_104218"/>
<evidence type="ECO:0000313" key="1">
    <source>
        <dbReference type="EMBL" id="SEQ18646.1"/>
    </source>
</evidence>
<dbReference type="Proteomes" id="UP000199233">
    <property type="component" value="Unassembled WGS sequence"/>
</dbReference>
<dbReference type="InterPro" id="IPR008023">
    <property type="entry name" value="DUF748"/>
</dbReference>